<dbReference type="EMBL" id="JBIACK010000004">
    <property type="protein sequence ID" value="MFE8700933.1"/>
    <property type="molecule type" value="Genomic_DNA"/>
</dbReference>
<keyword evidence="1" id="KW-0472">Membrane</keyword>
<gene>
    <name evidence="2" type="ORF">ACFYKX_09925</name>
    <name evidence="3" type="ORF">ACFYKX_11760</name>
</gene>
<feature type="transmembrane region" description="Helical" evidence="1">
    <location>
        <begin position="55"/>
        <end position="74"/>
    </location>
</feature>
<feature type="transmembrane region" description="Helical" evidence="1">
    <location>
        <begin position="80"/>
        <end position="98"/>
    </location>
</feature>
<proteinExistence type="predicted"/>
<name>A0ABW6KCF7_9BACI</name>
<protein>
    <submittedName>
        <fullName evidence="3">Uncharacterized protein</fullName>
    </submittedName>
</protein>
<dbReference type="EMBL" id="JBIACK010000004">
    <property type="protein sequence ID" value="MFE8701272.1"/>
    <property type="molecule type" value="Genomic_DNA"/>
</dbReference>
<evidence type="ECO:0000313" key="2">
    <source>
        <dbReference type="EMBL" id="MFE8700933.1"/>
    </source>
</evidence>
<evidence type="ECO:0000313" key="4">
    <source>
        <dbReference type="Proteomes" id="UP001601059"/>
    </source>
</evidence>
<keyword evidence="1" id="KW-1133">Transmembrane helix</keyword>
<reference evidence="3 4" key="1">
    <citation type="submission" date="2024-08" db="EMBL/GenBank/DDBJ databases">
        <title>Two novel Cytobacillus novel species.</title>
        <authorList>
            <person name="Liu G."/>
        </authorList>
    </citation>
    <scope>NUCLEOTIDE SEQUENCE [LARGE SCALE GENOMIC DNA]</scope>
    <source>
        <strain evidence="3 4">FJAT-54145</strain>
    </source>
</reference>
<dbReference type="Proteomes" id="UP001601059">
    <property type="component" value="Unassembled WGS sequence"/>
</dbReference>
<accession>A0ABW6KCF7</accession>
<evidence type="ECO:0000313" key="3">
    <source>
        <dbReference type="EMBL" id="MFE8701272.1"/>
    </source>
</evidence>
<keyword evidence="4" id="KW-1185">Reference proteome</keyword>
<keyword evidence="1" id="KW-0812">Transmembrane</keyword>
<sequence length="114" mass="12322">MNVLAATSFIPKEVLFLVVALLMFRSFQYVLIGIAATGVGGVVTSIANSFLDASFTPVFFVLGFLVGTAISFYTSEEQPPVFMIFLVVGVLMVAVHVSEFQAMMPSFSFPDLPI</sequence>
<dbReference type="RefSeq" id="WP_389360606.1">
    <property type="nucleotide sequence ID" value="NZ_JBIACK010000004.1"/>
</dbReference>
<evidence type="ECO:0000256" key="1">
    <source>
        <dbReference type="SAM" id="Phobius"/>
    </source>
</evidence>
<feature type="transmembrane region" description="Helical" evidence="1">
    <location>
        <begin position="14"/>
        <end position="43"/>
    </location>
</feature>
<organism evidence="3 4">
    <name type="scientific">Cytobacillus spartinae</name>
    <dbReference type="NCBI Taxonomy" id="3299023"/>
    <lineage>
        <taxon>Bacteria</taxon>
        <taxon>Bacillati</taxon>
        <taxon>Bacillota</taxon>
        <taxon>Bacilli</taxon>
        <taxon>Bacillales</taxon>
        <taxon>Bacillaceae</taxon>
        <taxon>Cytobacillus</taxon>
    </lineage>
</organism>
<comment type="caution">
    <text evidence="3">The sequence shown here is derived from an EMBL/GenBank/DDBJ whole genome shotgun (WGS) entry which is preliminary data.</text>
</comment>